<evidence type="ECO:0000313" key="2">
    <source>
        <dbReference type="Proteomes" id="UP000003530"/>
    </source>
</evidence>
<proteinExistence type="predicted"/>
<name>F0IIU6_STRSA</name>
<dbReference type="AlphaFoldDB" id="F0IIU6"/>
<organism evidence="1 2">
    <name type="scientific">Streptococcus sanguinis SK150</name>
    <dbReference type="NCBI Taxonomy" id="888811"/>
    <lineage>
        <taxon>Bacteria</taxon>
        <taxon>Bacillati</taxon>
        <taxon>Bacillota</taxon>
        <taxon>Bacilli</taxon>
        <taxon>Lactobacillales</taxon>
        <taxon>Streptococcaceae</taxon>
        <taxon>Streptococcus</taxon>
    </lineage>
</organism>
<dbReference type="HOGENOM" id="CLU_3258700_0_0_9"/>
<dbReference type="Proteomes" id="UP000003530">
    <property type="component" value="Unassembled WGS sequence"/>
</dbReference>
<gene>
    <name evidence="1" type="ORF">HMPREF9383_0048</name>
</gene>
<dbReference type="EMBL" id="AEXY01000002">
    <property type="protein sequence ID" value="EGD37674.1"/>
    <property type="molecule type" value="Genomic_DNA"/>
</dbReference>
<sequence length="42" mass="4736">MSSPGQLFYSFGNSGADKGFKKYRVFKVLKGKCPCSIIPYER</sequence>
<comment type="caution">
    <text evidence="1">The sequence shown here is derived from an EMBL/GenBank/DDBJ whole genome shotgun (WGS) entry which is preliminary data.</text>
</comment>
<accession>F0IIU6</accession>
<protein>
    <submittedName>
        <fullName evidence="1">Uncharacterized protein</fullName>
    </submittedName>
</protein>
<evidence type="ECO:0000313" key="1">
    <source>
        <dbReference type="EMBL" id="EGD37674.1"/>
    </source>
</evidence>
<reference evidence="1 2" key="1">
    <citation type="submission" date="2011-02" db="EMBL/GenBank/DDBJ databases">
        <authorList>
            <person name="Muzny D."/>
            <person name="Qin X."/>
            <person name="Deng J."/>
            <person name="Jiang H."/>
            <person name="Liu Y."/>
            <person name="Qu J."/>
            <person name="Song X.-Z."/>
            <person name="Zhang L."/>
            <person name="Thornton R."/>
            <person name="Coyle M."/>
            <person name="Francisco L."/>
            <person name="Jackson L."/>
            <person name="Javaid M."/>
            <person name="Korchina V."/>
            <person name="Kovar C."/>
            <person name="Mata R."/>
            <person name="Mathew T."/>
            <person name="Ngo R."/>
            <person name="Nguyen L."/>
            <person name="Nguyen N."/>
            <person name="Okwuonu G."/>
            <person name="Ongeri F."/>
            <person name="Pham C."/>
            <person name="Simmons D."/>
            <person name="Wilczek-Boney K."/>
            <person name="Hale W."/>
            <person name="Jakkamsetti A."/>
            <person name="Pham P."/>
            <person name="Ruth R."/>
            <person name="San Lucas F."/>
            <person name="Warren J."/>
            <person name="Zhang J."/>
            <person name="Zhao Z."/>
            <person name="Zhou C."/>
            <person name="Zhu D."/>
            <person name="Lee S."/>
            <person name="Bess C."/>
            <person name="Blankenburg K."/>
            <person name="Forbes L."/>
            <person name="Fu Q."/>
            <person name="Gubbala S."/>
            <person name="Hirani K."/>
            <person name="Jayaseelan J.C."/>
            <person name="Lara F."/>
            <person name="Munidasa M."/>
            <person name="Palculict T."/>
            <person name="Patil S."/>
            <person name="Pu L.-L."/>
            <person name="Saada N."/>
            <person name="Tang L."/>
            <person name="Weissenberger G."/>
            <person name="Zhu Y."/>
            <person name="Hemphill L."/>
            <person name="Shang Y."/>
            <person name="Youmans B."/>
            <person name="Ayvaz T."/>
            <person name="Ross M."/>
            <person name="Santibanez J."/>
            <person name="Aqrawi P."/>
            <person name="Gross S."/>
            <person name="Joshi V."/>
            <person name="Fowler G."/>
            <person name="Nazareth L."/>
            <person name="Reid J."/>
            <person name="Worley K."/>
            <person name="Petrosino J."/>
            <person name="Highlander S."/>
            <person name="Gibbs R."/>
        </authorList>
    </citation>
    <scope>NUCLEOTIDE SEQUENCE [LARGE SCALE GENOMIC DNA]</scope>
    <source>
        <strain evidence="1 2">SK150</strain>
    </source>
</reference>